<dbReference type="NCBIfam" id="TIGR01076">
    <property type="entry name" value="sortase_fam"/>
    <property type="match status" value="1"/>
</dbReference>
<comment type="caution">
    <text evidence="3">The sequence shown here is derived from an EMBL/GenBank/DDBJ whole genome shotgun (WGS) entry which is preliminary data.</text>
</comment>
<dbReference type="AlphaFoldDB" id="A0A0G1C602"/>
<dbReference type="GO" id="GO:0016787">
    <property type="term" value="F:hydrolase activity"/>
    <property type="evidence" value="ECO:0007669"/>
    <property type="project" value="UniProtKB-KW"/>
</dbReference>
<sequence length="227" mass="25101">MRKRTFIKISAGLVALSGVALLVYVLFPIISYEFANSIRFTSTLSPIPGGQAAASASQKNIDYTKASNWFADGKERDFSNSQIGYYRLSIPKLNIKDATVAIGGEDLADSLIQYPGTAVPGKRGNAVIFGHSILPQFYNPKNYLSIFSKLPTLKKDDEIFVEYDGVSYKYKVEEMFEVLPADLQVLEQDSSDSFLTLVTCTPPGHPLRPKRLIVRARVVPLNAQSKN</sequence>
<evidence type="ECO:0000313" key="4">
    <source>
        <dbReference type="Proteomes" id="UP000034611"/>
    </source>
</evidence>
<evidence type="ECO:0000313" key="3">
    <source>
        <dbReference type="EMBL" id="KKS80997.1"/>
    </source>
</evidence>
<keyword evidence="2" id="KW-0812">Transmembrane</keyword>
<proteinExistence type="predicted"/>
<name>A0A0G1C602_9BACT</name>
<keyword evidence="1" id="KW-0378">Hydrolase</keyword>
<dbReference type="InterPro" id="IPR023365">
    <property type="entry name" value="Sortase_dom-sf"/>
</dbReference>
<accession>A0A0G1C602</accession>
<dbReference type="Gene3D" id="2.40.260.10">
    <property type="entry name" value="Sortase"/>
    <property type="match status" value="1"/>
</dbReference>
<evidence type="ECO:0000256" key="2">
    <source>
        <dbReference type="SAM" id="Phobius"/>
    </source>
</evidence>
<dbReference type="InterPro" id="IPR005754">
    <property type="entry name" value="Sortase"/>
</dbReference>
<feature type="transmembrane region" description="Helical" evidence="2">
    <location>
        <begin position="12"/>
        <end position="32"/>
    </location>
</feature>
<keyword evidence="2" id="KW-0472">Membrane</keyword>
<dbReference type="Proteomes" id="UP000034611">
    <property type="component" value="Unassembled WGS sequence"/>
</dbReference>
<reference evidence="3 4" key="1">
    <citation type="journal article" date="2015" name="Nature">
        <title>rRNA introns, odd ribosomes, and small enigmatic genomes across a large radiation of phyla.</title>
        <authorList>
            <person name="Brown C.T."/>
            <person name="Hug L.A."/>
            <person name="Thomas B.C."/>
            <person name="Sharon I."/>
            <person name="Castelle C.J."/>
            <person name="Singh A."/>
            <person name="Wilkins M.J."/>
            <person name="Williams K.H."/>
            <person name="Banfield J.F."/>
        </authorList>
    </citation>
    <scope>NUCLEOTIDE SEQUENCE [LARGE SCALE GENOMIC DNA]</scope>
</reference>
<organism evidence="3 4">
    <name type="scientific">Candidatus Woesebacteria bacterium GW2011_GWC1_43_10b</name>
    <dbReference type="NCBI Taxonomy" id="1618585"/>
    <lineage>
        <taxon>Bacteria</taxon>
        <taxon>Candidatus Woeseibacteriota</taxon>
    </lineage>
</organism>
<protein>
    <submittedName>
        <fullName evidence="3">Sortase family protein</fullName>
    </submittedName>
</protein>
<evidence type="ECO:0000256" key="1">
    <source>
        <dbReference type="ARBA" id="ARBA00022801"/>
    </source>
</evidence>
<dbReference type="SUPFAM" id="SSF63817">
    <property type="entry name" value="Sortase"/>
    <property type="match status" value="1"/>
</dbReference>
<dbReference type="EMBL" id="LCEY01000002">
    <property type="protein sequence ID" value="KKS80997.1"/>
    <property type="molecule type" value="Genomic_DNA"/>
</dbReference>
<gene>
    <name evidence="3" type="ORF">UV56_C0002G0002</name>
</gene>
<keyword evidence="2" id="KW-1133">Transmembrane helix</keyword>
<dbReference type="Pfam" id="PF04203">
    <property type="entry name" value="Sortase"/>
    <property type="match status" value="1"/>
</dbReference>